<protein>
    <submittedName>
        <fullName evidence="1">Uncharacterized protein</fullName>
    </submittedName>
</protein>
<sequence>MNILADIMNLKRRIPMYNCNDMYLYEILEDYKYAEDISEKDAIFDAFCSALWSCGNNRTRMTKTIRYRVRNDLINTETGKIFDAWSDVEYTYYRSMTDKDNWCDIIRQKINNIYSVYFDPEIVVDKEYMQLIKTPKRLYYEWISGIDTDPEVLTGLIDDAIDSSVQLKKKLSMQKPRLSWDEYLNVITPFLRKCFENCRLTDEAAETEDSSPQPEFLSEDHVYTAYICRSLSGDIKRWLKQQLGLKEHRHYIRCHICKRLIEKKGSRTMYCPECRHARQLEWQRMSMMKNAVVKLLKILSNPHRCCTASTFLLRIFHMWIQCRTMWHTKAWR</sequence>
<gene>
    <name evidence="1" type="ORF">BACPEC_01047</name>
</gene>
<reference evidence="1 2" key="1">
    <citation type="submission" date="2008-11" db="EMBL/GenBank/DDBJ databases">
        <title>Draft genome sequence of Bacteroides pectinophilus (ATCC 43243).</title>
        <authorList>
            <person name="Sudarsanam P."/>
            <person name="Ley R."/>
            <person name="Guruge J."/>
            <person name="Turnbaugh P.J."/>
            <person name="Mahowald M."/>
            <person name="Liep D."/>
            <person name="Gordon J."/>
        </authorList>
    </citation>
    <scope>NUCLEOTIDE SEQUENCE [LARGE SCALE GENOMIC DNA]</scope>
    <source>
        <strain evidence="1 2">ATCC 43243</strain>
    </source>
</reference>
<dbReference type="Proteomes" id="UP000003136">
    <property type="component" value="Unassembled WGS sequence"/>
</dbReference>
<dbReference type="AlphaFoldDB" id="B7AQU0"/>
<comment type="caution">
    <text evidence="1">The sequence shown here is derived from an EMBL/GenBank/DDBJ whole genome shotgun (WGS) entry which is preliminary data.</text>
</comment>
<dbReference type="EMBL" id="ABVQ01000035">
    <property type="protein sequence ID" value="EEC58062.1"/>
    <property type="molecule type" value="Genomic_DNA"/>
</dbReference>
<accession>B7AQU0</accession>
<evidence type="ECO:0000313" key="1">
    <source>
        <dbReference type="EMBL" id="EEC58062.1"/>
    </source>
</evidence>
<dbReference type="HOGENOM" id="CLU_929963_0_0_9"/>
<dbReference type="STRING" id="483218.BACPEC_01047"/>
<dbReference type="eggNOG" id="ENOG502ZCAH">
    <property type="taxonomic scope" value="Bacteria"/>
</dbReference>
<name>B7AQU0_9FIRM</name>
<reference evidence="1 2" key="2">
    <citation type="submission" date="2008-11" db="EMBL/GenBank/DDBJ databases">
        <authorList>
            <person name="Fulton L."/>
            <person name="Clifton S."/>
            <person name="Fulton B."/>
            <person name="Xu J."/>
            <person name="Minx P."/>
            <person name="Pepin K.H."/>
            <person name="Johnson M."/>
            <person name="Bhonagiri V."/>
            <person name="Nash W.E."/>
            <person name="Mardis E.R."/>
            <person name="Wilson R.K."/>
        </authorList>
    </citation>
    <scope>NUCLEOTIDE SEQUENCE [LARGE SCALE GENOMIC DNA]</scope>
    <source>
        <strain evidence="1 2">ATCC 43243</strain>
    </source>
</reference>
<organism evidence="1 2">
    <name type="scientific">[Bacteroides] pectinophilus ATCC 43243</name>
    <dbReference type="NCBI Taxonomy" id="483218"/>
    <lineage>
        <taxon>Bacteria</taxon>
        <taxon>Bacillati</taxon>
        <taxon>Bacillota</taxon>
        <taxon>Clostridia</taxon>
        <taxon>Eubacteriales</taxon>
    </lineage>
</organism>
<proteinExistence type="predicted"/>
<evidence type="ECO:0000313" key="2">
    <source>
        <dbReference type="Proteomes" id="UP000003136"/>
    </source>
</evidence>
<keyword evidence="2" id="KW-1185">Reference proteome</keyword>